<organism evidence="7 8">
    <name type="scientific">Spinacia oleracea</name>
    <name type="common">Spinach</name>
    <dbReference type="NCBI Taxonomy" id="3562"/>
    <lineage>
        <taxon>Eukaryota</taxon>
        <taxon>Viridiplantae</taxon>
        <taxon>Streptophyta</taxon>
        <taxon>Embryophyta</taxon>
        <taxon>Tracheophyta</taxon>
        <taxon>Spermatophyta</taxon>
        <taxon>Magnoliopsida</taxon>
        <taxon>eudicotyledons</taxon>
        <taxon>Gunneridae</taxon>
        <taxon>Pentapetalae</taxon>
        <taxon>Caryophyllales</taxon>
        <taxon>Chenopodiaceae</taxon>
        <taxon>Chenopodioideae</taxon>
        <taxon>Anserineae</taxon>
        <taxon>Spinacia</taxon>
    </lineage>
</organism>
<gene>
    <name evidence="8" type="primary">LOC110782392</name>
</gene>
<dbReference type="GeneID" id="110782392"/>
<sequence length="367" mass="42085">MGSNGTTYDHDYDWEKDLSELMSTKSGVKGLVDSGILKIPKMFVSSDRNHLKQANSDNDGIENQVPIINLEGYESKRRMIIVNEVLEASRKWGMFQVINHGVQTDVMMNMLESVCDFHEQAKEMKEEYYSHDSSRKVWYYATIHPVLRAAFWKDTIACEFENLTADFEALPKICRFQKPMSDYVKHIVELKGKLCKLLSEALGLESDHLELMECMEARKLVGHYYPPCPEPHLTLGTVHHTDPYFLAILLQGDIDGLQVLHQNQWVHVPPVEGSLIVMIGDMLQVISNDMFRSAEHRVLANRKGPRLSAACFLYPNSRNNNRKYEPIQELLSDKNPAVYKEISQIEYLKLFSLHGSCSTKVLPHIKL</sequence>
<dbReference type="GO" id="GO:0046872">
    <property type="term" value="F:metal ion binding"/>
    <property type="evidence" value="ECO:0007669"/>
    <property type="project" value="UniProtKB-KW"/>
</dbReference>
<dbReference type="PANTHER" id="PTHR10209">
    <property type="entry name" value="OXIDOREDUCTASE, 2OG-FE II OXYGENASE FAMILY PROTEIN"/>
    <property type="match status" value="1"/>
</dbReference>
<dbReference type="InterPro" id="IPR026992">
    <property type="entry name" value="DIOX_N"/>
</dbReference>
<accession>A0A9R0I3N9</accession>
<keyword evidence="7" id="KW-1185">Reference proteome</keyword>
<dbReference type="Pfam" id="PF14226">
    <property type="entry name" value="DIOX_N"/>
    <property type="match status" value="1"/>
</dbReference>
<evidence type="ECO:0000256" key="3">
    <source>
        <dbReference type="ARBA" id="ARBA00023002"/>
    </source>
</evidence>
<dbReference type="InterPro" id="IPR044861">
    <property type="entry name" value="IPNS-like_FE2OG_OXY"/>
</dbReference>
<evidence type="ECO:0000256" key="1">
    <source>
        <dbReference type="ARBA" id="ARBA00008056"/>
    </source>
</evidence>
<dbReference type="KEGG" id="soe:110782392"/>
<dbReference type="RefSeq" id="XP_021842232.1">
    <property type="nucleotide sequence ID" value="XM_021986540.2"/>
</dbReference>
<dbReference type="OrthoDB" id="288590at2759"/>
<protein>
    <submittedName>
        <fullName evidence="8">1-aminocyclopropane-1-carboxylate oxidase homolog 1 isoform X1</fullName>
    </submittedName>
</protein>
<evidence type="ECO:0000256" key="2">
    <source>
        <dbReference type="ARBA" id="ARBA00022723"/>
    </source>
</evidence>
<keyword evidence="3 5" id="KW-0560">Oxidoreductase</keyword>
<keyword evidence="4 5" id="KW-0408">Iron</keyword>
<dbReference type="PROSITE" id="PS51471">
    <property type="entry name" value="FE2OG_OXY"/>
    <property type="match status" value="1"/>
</dbReference>
<keyword evidence="2 5" id="KW-0479">Metal-binding</keyword>
<reference evidence="8" key="2">
    <citation type="submission" date="2025-08" db="UniProtKB">
        <authorList>
            <consortium name="RefSeq"/>
        </authorList>
    </citation>
    <scope>IDENTIFICATION</scope>
    <source>
        <tissue evidence="8">Leaf</tissue>
    </source>
</reference>
<proteinExistence type="inferred from homology"/>
<dbReference type="GO" id="GO:0051213">
    <property type="term" value="F:dioxygenase activity"/>
    <property type="evidence" value="ECO:0007669"/>
    <property type="project" value="UniProtKB-ARBA"/>
</dbReference>
<dbReference type="InterPro" id="IPR005123">
    <property type="entry name" value="Oxoglu/Fe-dep_dioxygenase_dom"/>
</dbReference>
<evidence type="ECO:0000256" key="5">
    <source>
        <dbReference type="RuleBase" id="RU003682"/>
    </source>
</evidence>
<evidence type="ECO:0000313" key="8">
    <source>
        <dbReference type="RefSeq" id="XP_021842232.1"/>
    </source>
</evidence>
<dbReference type="Gene3D" id="2.60.120.330">
    <property type="entry name" value="B-lactam Antibiotic, Isopenicillin N Synthase, Chain"/>
    <property type="match status" value="1"/>
</dbReference>
<dbReference type="InterPro" id="IPR027443">
    <property type="entry name" value="IPNS-like_sf"/>
</dbReference>
<evidence type="ECO:0000259" key="6">
    <source>
        <dbReference type="PROSITE" id="PS51471"/>
    </source>
</evidence>
<dbReference type="AlphaFoldDB" id="A0A9R0I3N9"/>
<dbReference type="PANTHER" id="PTHR10209:SF714">
    <property type="entry name" value="1-AMINOCYCLOPROPANE-1-CARBOXYLATE OXIDASE HOMOLOG 11-RELATED"/>
    <property type="match status" value="1"/>
</dbReference>
<name>A0A9R0I3N9_SPIOL</name>
<reference evidence="7" key="1">
    <citation type="journal article" date="2021" name="Nat. Commun.">
        <title>Genomic analyses provide insights into spinach domestication and the genetic basis of agronomic traits.</title>
        <authorList>
            <person name="Cai X."/>
            <person name="Sun X."/>
            <person name="Xu C."/>
            <person name="Sun H."/>
            <person name="Wang X."/>
            <person name="Ge C."/>
            <person name="Zhang Z."/>
            <person name="Wang Q."/>
            <person name="Fei Z."/>
            <person name="Jiao C."/>
            <person name="Wang Q."/>
        </authorList>
    </citation>
    <scope>NUCLEOTIDE SEQUENCE [LARGE SCALE GENOMIC DNA]</scope>
    <source>
        <strain evidence="7">cv. Varoflay</strain>
    </source>
</reference>
<dbReference type="SUPFAM" id="SSF51197">
    <property type="entry name" value="Clavaminate synthase-like"/>
    <property type="match status" value="1"/>
</dbReference>
<dbReference type="Proteomes" id="UP000813463">
    <property type="component" value="Chromosome 5"/>
</dbReference>
<dbReference type="FunFam" id="2.60.120.330:FF:000005">
    <property type="entry name" value="1-aminocyclopropane-1-carboxylate oxidase homolog 1"/>
    <property type="match status" value="1"/>
</dbReference>
<evidence type="ECO:0000313" key="7">
    <source>
        <dbReference type="Proteomes" id="UP000813463"/>
    </source>
</evidence>
<feature type="domain" description="Fe2OG dioxygenase" evidence="6">
    <location>
        <begin position="210"/>
        <end position="315"/>
    </location>
</feature>
<comment type="similarity">
    <text evidence="1 5">Belongs to the iron/ascorbate-dependent oxidoreductase family.</text>
</comment>
<evidence type="ECO:0000256" key="4">
    <source>
        <dbReference type="ARBA" id="ARBA00023004"/>
    </source>
</evidence>
<dbReference type="Pfam" id="PF03171">
    <property type="entry name" value="2OG-FeII_Oxy"/>
    <property type="match status" value="1"/>
</dbReference>